<keyword evidence="3" id="KW-1185">Reference proteome</keyword>
<name>A0A2R4CDE6_9BURK</name>
<dbReference type="PANTHER" id="PTHR46825">
    <property type="entry name" value="D-ALANYL-D-ALANINE-CARBOXYPEPTIDASE/ENDOPEPTIDASE AMPH"/>
    <property type="match status" value="1"/>
</dbReference>
<dbReference type="KEGG" id="masz:C9I28_20070"/>
<accession>A0A2R4CDE6</accession>
<dbReference type="InterPro" id="IPR001466">
    <property type="entry name" value="Beta-lactam-related"/>
</dbReference>
<dbReference type="Pfam" id="PF00144">
    <property type="entry name" value="Beta-lactamase"/>
    <property type="match status" value="1"/>
</dbReference>
<dbReference type="EMBL" id="CP028324">
    <property type="protein sequence ID" value="AVR97674.1"/>
    <property type="molecule type" value="Genomic_DNA"/>
</dbReference>
<evidence type="ECO:0000313" key="3">
    <source>
        <dbReference type="Proteomes" id="UP000240505"/>
    </source>
</evidence>
<dbReference type="Gene3D" id="3.40.710.10">
    <property type="entry name" value="DD-peptidase/beta-lactamase superfamily"/>
    <property type="match status" value="1"/>
</dbReference>
<evidence type="ECO:0000313" key="2">
    <source>
        <dbReference type="EMBL" id="AVR97674.1"/>
    </source>
</evidence>
<gene>
    <name evidence="2" type="ORF">C9I28_20070</name>
</gene>
<protein>
    <recommendedName>
        <fullName evidence="1">Beta-lactamase-related domain-containing protein</fullName>
    </recommendedName>
</protein>
<dbReference type="SUPFAM" id="SSF56601">
    <property type="entry name" value="beta-lactamase/transpeptidase-like"/>
    <property type="match status" value="1"/>
</dbReference>
<dbReference type="Proteomes" id="UP000240505">
    <property type="component" value="Chromosome"/>
</dbReference>
<reference evidence="2 3" key="1">
    <citation type="submission" date="2018-03" db="EMBL/GenBank/DDBJ databases">
        <title>Massilia armeniaca sp. nov., isolated from desert soil.</title>
        <authorList>
            <person name="Huang H."/>
            <person name="Ren M."/>
        </authorList>
    </citation>
    <scope>NUCLEOTIDE SEQUENCE [LARGE SCALE GENOMIC DNA]</scope>
    <source>
        <strain evidence="2 3">ZMN-3</strain>
    </source>
</reference>
<dbReference type="PANTHER" id="PTHR46825:SF8">
    <property type="entry name" value="BETA-LACTAMASE-RELATED"/>
    <property type="match status" value="1"/>
</dbReference>
<dbReference type="InterPro" id="IPR050491">
    <property type="entry name" value="AmpC-like"/>
</dbReference>
<feature type="domain" description="Beta-lactamase-related" evidence="1">
    <location>
        <begin position="28"/>
        <end position="350"/>
    </location>
</feature>
<dbReference type="InterPro" id="IPR012338">
    <property type="entry name" value="Beta-lactam/transpept-like"/>
</dbReference>
<organism evidence="2 3">
    <name type="scientific">Pseudoduganella armeniaca</name>
    <dbReference type="NCBI Taxonomy" id="2072590"/>
    <lineage>
        <taxon>Bacteria</taxon>
        <taxon>Pseudomonadati</taxon>
        <taxon>Pseudomonadota</taxon>
        <taxon>Betaproteobacteria</taxon>
        <taxon>Burkholderiales</taxon>
        <taxon>Oxalobacteraceae</taxon>
        <taxon>Telluria group</taxon>
        <taxon>Pseudoduganella</taxon>
    </lineage>
</organism>
<proteinExistence type="predicted"/>
<dbReference type="AlphaFoldDB" id="A0A2R4CDE6"/>
<sequence length="363" mass="39850">MVFLSSAMYVAAAPAQDIDTLADSLGSRFVADPAHVGLSIGVVRGRWQKTFNYGRIDRRRAVRPTQTTIYELASLTKSYTGMLLAKAVVEGKLALDDDVRRYLPANCANLAFEGYPIRIVNLANHTSGLAKNLPPFPASTDPKRLVAQYGAMSRERFLKAVAEVRITARPGTKFAYSNAGPQLIGIVLERVYGVPYDALVARMIAGPLGMVDTTTFVAESDLPRYAVRYDGKGNAMPELSFWRYIPAAGYLKSTIADQLRYLQWNLDESDEVVALAHRITFKGTDERGDDIGLYWFLNRKNGRRLVRHAGGSFGTTSFALLFPEAKIGIVLLANDAGASTETTLAEMADKLAQALLWSDARTQ</sequence>
<evidence type="ECO:0000259" key="1">
    <source>
        <dbReference type="Pfam" id="PF00144"/>
    </source>
</evidence>